<evidence type="ECO:0000313" key="1">
    <source>
        <dbReference type="EMBL" id="GFS61033.1"/>
    </source>
</evidence>
<comment type="caution">
    <text evidence="1">The sequence shown here is derived from an EMBL/GenBank/DDBJ whole genome shotgun (WGS) entry which is preliminary data.</text>
</comment>
<sequence length="60" mass="6507">LNRTCISLPQGFHANLSHKDCPIPCGFPSRLSLLDFPESVHALFLATSPRSSSPAQPPHL</sequence>
<dbReference type="Proteomes" id="UP000887013">
    <property type="component" value="Unassembled WGS sequence"/>
</dbReference>
<name>A0A8X6IVJ5_NEPPI</name>
<feature type="non-terminal residue" evidence="1">
    <location>
        <position position="1"/>
    </location>
</feature>
<evidence type="ECO:0000313" key="2">
    <source>
        <dbReference type="Proteomes" id="UP000887013"/>
    </source>
</evidence>
<accession>A0A8X6IVJ5</accession>
<protein>
    <submittedName>
        <fullName evidence="1">Uncharacterized protein</fullName>
    </submittedName>
</protein>
<gene>
    <name evidence="1" type="ORF">NPIL_462051</name>
</gene>
<reference evidence="1" key="1">
    <citation type="submission" date="2020-08" db="EMBL/GenBank/DDBJ databases">
        <title>Multicomponent nature underlies the extraordinary mechanical properties of spider dragline silk.</title>
        <authorList>
            <person name="Kono N."/>
            <person name="Nakamura H."/>
            <person name="Mori M."/>
            <person name="Yoshida Y."/>
            <person name="Ohtoshi R."/>
            <person name="Malay A.D."/>
            <person name="Moran D.A.P."/>
            <person name="Tomita M."/>
            <person name="Numata K."/>
            <person name="Arakawa K."/>
        </authorList>
    </citation>
    <scope>NUCLEOTIDE SEQUENCE</scope>
</reference>
<dbReference type="EMBL" id="BMAW01047472">
    <property type="protein sequence ID" value="GFS61033.1"/>
    <property type="molecule type" value="Genomic_DNA"/>
</dbReference>
<organism evidence="1 2">
    <name type="scientific">Nephila pilipes</name>
    <name type="common">Giant wood spider</name>
    <name type="synonym">Nephila maculata</name>
    <dbReference type="NCBI Taxonomy" id="299642"/>
    <lineage>
        <taxon>Eukaryota</taxon>
        <taxon>Metazoa</taxon>
        <taxon>Ecdysozoa</taxon>
        <taxon>Arthropoda</taxon>
        <taxon>Chelicerata</taxon>
        <taxon>Arachnida</taxon>
        <taxon>Araneae</taxon>
        <taxon>Araneomorphae</taxon>
        <taxon>Entelegynae</taxon>
        <taxon>Araneoidea</taxon>
        <taxon>Nephilidae</taxon>
        <taxon>Nephila</taxon>
    </lineage>
</organism>
<keyword evidence="2" id="KW-1185">Reference proteome</keyword>
<proteinExistence type="predicted"/>
<dbReference type="AlphaFoldDB" id="A0A8X6IVJ5"/>